<dbReference type="Proteomes" id="UP000580250">
    <property type="component" value="Unassembled WGS sequence"/>
</dbReference>
<dbReference type="InterPro" id="IPR040371">
    <property type="entry name" value="RMC1"/>
</dbReference>
<dbReference type="InterPro" id="IPR009755">
    <property type="entry name" value="RMC1_C"/>
</dbReference>
<dbReference type="InterPro" id="IPR049040">
    <property type="entry name" value="RMC1_N"/>
</dbReference>
<protein>
    <submittedName>
        <fullName evidence="4">Uncharacterized protein</fullName>
    </submittedName>
</protein>
<dbReference type="PANTHER" id="PTHR12897:SF4">
    <property type="entry name" value="REGULATOR OF MON1-CCZ1 COMPLEX"/>
    <property type="match status" value="1"/>
</dbReference>
<dbReference type="PANTHER" id="PTHR12897">
    <property type="entry name" value="COLON CANCER-ASSOCIATED PROTEIN MIC1"/>
    <property type="match status" value="1"/>
</dbReference>
<dbReference type="AlphaFoldDB" id="A0A6V7XD57"/>
<evidence type="ECO:0000259" key="3">
    <source>
        <dbReference type="Pfam" id="PF21029"/>
    </source>
</evidence>
<organism evidence="4 5">
    <name type="scientific">Meloidogyne enterolobii</name>
    <name type="common">Root-knot nematode worm</name>
    <name type="synonym">Meloidogyne mayaguensis</name>
    <dbReference type="NCBI Taxonomy" id="390850"/>
    <lineage>
        <taxon>Eukaryota</taxon>
        <taxon>Metazoa</taxon>
        <taxon>Ecdysozoa</taxon>
        <taxon>Nematoda</taxon>
        <taxon>Chromadorea</taxon>
        <taxon>Rhabditida</taxon>
        <taxon>Tylenchina</taxon>
        <taxon>Tylenchomorpha</taxon>
        <taxon>Tylenchoidea</taxon>
        <taxon>Meloidogynidae</taxon>
        <taxon>Meloidogyninae</taxon>
        <taxon>Meloidogyne</taxon>
    </lineage>
</organism>
<dbReference type="GO" id="GO:0031902">
    <property type="term" value="C:late endosome membrane"/>
    <property type="evidence" value="ECO:0007669"/>
    <property type="project" value="TreeGrafter"/>
</dbReference>
<evidence type="ECO:0000313" key="4">
    <source>
        <dbReference type="EMBL" id="CAD2196877.1"/>
    </source>
</evidence>
<feature type="domain" description="Regulator of MON1-CCZ1 complex N-terminal" evidence="3">
    <location>
        <begin position="29"/>
        <end position="139"/>
    </location>
</feature>
<evidence type="ECO:0000256" key="1">
    <source>
        <dbReference type="SAM" id="MobiDB-lite"/>
    </source>
</evidence>
<accession>A0A6V7XD57</accession>
<name>A0A6V7XD57_MELEN</name>
<feature type="region of interest" description="Disordered" evidence="1">
    <location>
        <begin position="643"/>
        <end position="667"/>
    </location>
</feature>
<dbReference type="GO" id="GO:0035658">
    <property type="term" value="C:Mon1-Ccz1 complex"/>
    <property type="evidence" value="ECO:0007669"/>
    <property type="project" value="InterPro"/>
</dbReference>
<sequence>MLTIGSSFSDLHENVYDATCSKNIVCSGLFFDPLSERCCAVQNEENETIFRLCSLDTSIPDLIFRSRRRNQIRSICFSSDFGFLILTNGNVSAEFQQPPKFFKDASFIIGFNWLADRQLAIITDAGVEFCSLNVHRKSLKLLKSFAHSTTSWFICFPDSKLFLFACGAATSFLHLISFQNNTISNIGSINVDFGYSAFKPRLLERDVCISSIYGHICILILKFDSSNGFATGLNIFEFPDEKQPFSSLPIFKYLIKFELFGLVGVQIVDNLILIHHKNVHKTLIFDIKMNTNQFIYCSSLQINENLVKCLKERQNKIEDISNENNSINSFLYNSAWKMIQNKENIIQFLINRSNSESVLLNLLKRIILKKEINFGKVTQIIRKILYNPEINNESNSSPQKGKSLIFNYTPNLVSHNSILRCIFEPLYQHPEVDKKYLANLMIDFFLILKQRKIQIQNHYLPELLLKIVADAKMWTCLQQLLQYRVIDDSKFLAFELISLSDECPSLYQIALDMFNRRGNTDQISEALLCRGHVIDALRFTTANGGGGFRDGGTSICNEGSGSQRLDKICLKLLNSAWICPNDRPLRYTIYSYLQTNGKLKSLAESDDADFERFSRDFHSLYSSEELKEAETSFRLARLSSIRGRNRRDSQREESFCSANSGDADILE</sequence>
<comment type="caution">
    <text evidence="4">The sequence shown here is derived from an EMBL/GenBank/DDBJ whole genome shotgun (WGS) entry which is preliminary data.</text>
</comment>
<evidence type="ECO:0000313" key="5">
    <source>
        <dbReference type="Proteomes" id="UP000580250"/>
    </source>
</evidence>
<dbReference type="GO" id="GO:0005765">
    <property type="term" value="C:lysosomal membrane"/>
    <property type="evidence" value="ECO:0007669"/>
    <property type="project" value="TreeGrafter"/>
</dbReference>
<dbReference type="EMBL" id="CAJEWN010001369">
    <property type="protein sequence ID" value="CAD2196877.1"/>
    <property type="molecule type" value="Genomic_DNA"/>
</dbReference>
<proteinExistence type="predicted"/>
<dbReference type="OrthoDB" id="26384at2759"/>
<dbReference type="GO" id="GO:0010506">
    <property type="term" value="P:regulation of autophagy"/>
    <property type="evidence" value="ECO:0007669"/>
    <property type="project" value="InterPro"/>
</dbReference>
<reference evidence="4 5" key="1">
    <citation type="submission" date="2020-08" db="EMBL/GenBank/DDBJ databases">
        <authorList>
            <person name="Koutsovoulos G."/>
            <person name="Danchin GJ E."/>
        </authorList>
    </citation>
    <scope>NUCLEOTIDE SEQUENCE [LARGE SCALE GENOMIC DNA]</scope>
</reference>
<gene>
    <name evidence="4" type="ORF">MENT_LOCUS50078</name>
</gene>
<evidence type="ECO:0000259" key="2">
    <source>
        <dbReference type="Pfam" id="PF07035"/>
    </source>
</evidence>
<dbReference type="Pfam" id="PF21029">
    <property type="entry name" value="RMC1_N"/>
    <property type="match status" value="1"/>
</dbReference>
<dbReference type="Pfam" id="PF07035">
    <property type="entry name" value="RMC1_C"/>
    <property type="match status" value="1"/>
</dbReference>
<feature type="domain" description="Mic1" evidence="2">
    <location>
        <begin position="352"/>
        <end position="544"/>
    </location>
</feature>